<dbReference type="AlphaFoldDB" id="A0A401SLS0"/>
<evidence type="ECO:0000256" key="1">
    <source>
        <dbReference type="ARBA" id="ARBA00004141"/>
    </source>
</evidence>
<feature type="transmembrane region" description="Helical" evidence="8">
    <location>
        <begin position="695"/>
        <end position="713"/>
    </location>
</feature>
<feature type="transmembrane region" description="Helical" evidence="8">
    <location>
        <begin position="803"/>
        <end position="822"/>
    </location>
</feature>
<proteinExistence type="predicted"/>
<keyword evidence="3 8" id="KW-0812">Transmembrane</keyword>
<dbReference type="GO" id="GO:0005227">
    <property type="term" value="F:calcium-activated cation channel activity"/>
    <property type="evidence" value="ECO:0007669"/>
    <property type="project" value="TreeGrafter"/>
</dbReference>
<keyword evidence="7" id="KW-0407">Ion channel</keyword>
<feature type="domain" description="Ion transport" evidence="9">
    <location>
        <begin position="898"/>
        <end position="951"/>
    </location>
</feature>
<accession>A0A401SLS0</accession>
<dbReference type="Pfam" id="PF18139">
    <property type="entry name" value="LSDAT_euk"/>
    <property type="match status" value="1"/>
</dbReference>
<keyword evidence="2" id="KW-0813">Transport</keyword>
<dbReference type="Pfam" id="PF00520">
    <property type="entry name" value="Ion_trans"/>
    <property type="match status" value="1"/>
</dbReference>
<feature type="transmembrane region" description="Helical" evidence="8">
    <location>
        <begin position="831"/>
        <end position="856"/>
    </location>
</feature>
<keyword evidence="13" id="KW-1185">Reference proteome</keyword>
<comment type="caution">
    <text evidence="12">The sequence shown here is derived from an EMBL/GenBank/DDBJ whole genome shotgun (WGS) entry which is preliminary data.</text>
</comment>
<dbReference type="InterPro" id="IPR005821">
    <property type="entry name" value="Ion_trans_dom"/>
</dbReference>
<dbReference type="EMBL" id="BEZZ01000355">
    <property type="protein sequence ID" value="GCC31326.1"/>
    <property type="molecule type" value="Genomic_DNA"/>
</dbReference>
<feature type="domain" description="TRPM SLOG" evidence="10">
    <location>
        <begin position="91"/>
        <end position="354"/>
    </location>
</feature>
<evidence type="ECO:0000256" key="3">
    <source>
        <dbReference type="ARBA" id="ARBA00022692"/>
    </source>
</evidence>
<sequence length="1111" mass="127710">MDSTLENDQSWIPKVIKKKICSTFLEDTTAQSKHQLCQCGYPKTCHNQVAMEDNFGAAVVSRWNAVDHTTEEPTDAFGDVEFFRKGRRQGKFVRLSSDTEPAIVYTLITQFWGIPPPNLVVSVVGGERSLKMKTWLKDILRRGLVKAAQSTGAWIMTSGLQVGIGKYVGQAVRDHATANTRSTAKVVAMGIAPWGIVYEKERLVNPKGSFPVEYTISSDKEEEHTLDDNYSAFLLVDDGTNNRMGGEIQFQAQLEQHILTQRTGIGGRGSIEIPVLCILIQGGPNMLERIYKATTNNIPWLILSGTGGLADILAEVMVESFTPETLKKEVEVQIQKHFPSEDIQRLVELVERIFENKHLITVYRADLDGTEEFDTMILKALFKACKKERIDAQSYLDELKLAVAWSRVDIAKSQLFNGEIEWKSSDLEDPMTAALVNNKPEFVKLFIDNGLNMVEYLSYRRLEELYNTVAGNSLLNSFLQKKKEERRSSQGGKESVLLPDNPNLSGAQQSYTLLEVLKVLKDLMGDFCEPMYGQLFKQADSQRNKPLLKPQEVSYQTRKCATPWTDLFIWAVLQSRDEMSTYFWEMGGESVSSGLVACRILREMARYQPEAEGAQLMKEMAAKFAQLSLDVFNQCYRHNEKRAFRLLVRQCPLWGSATCLQLANEADARNFLAHDGVQALLNQIWWGEMDRNTETWKLCIAFFCPLFIYSNLIKFSNSREERMTEKSMSDLDSIDGDLLLHKSDVYHDSEADIRVSSGNKRPFWMIRWKQFWGAPVTSFFGNVIMYFAFLFLFAYVLILDLPLNNSSIAELILYFWVLTLAFEEIRQIKDVFFFLFFLGVWLMAYGVATQGLLYHIETRPSWIFRRVFYRPYLQIFGQIPLDELDATRFSSRCPDNLTEGSEEELSTCTNAYANWLVILLLTIFLLIANILLVNLLIAMFSYTFNKVQEKSDTYWKFQRYNLVVEYHKRPALAPPFIILSHIHIFIKRNIRKVPTVKGRLFITDLSEAVANRLMTWEAVQKENYLLSRNRIKRESNMERLKRTAQKVDSVLSYITDIREHDRRLKVIEKQMDYCTEAFQWLAESLLQSDLIRNARAPPTFTDPSSKKDSRP</sequence>
<dbReference type="Proteomes" id="UP000287033">
    <property type="component" value="Unassembled WGS sequence"/>
</dbReference>
<dbReference type="InterPro" id="IPR050927">
    <property type="entry name" value="TRPM"/>
</dbReference>
<organism evidence="12 13">
    <name type="scientific">Chiloscyllium punctatum</name>
    <name type="common">Brownbanded bambooshark</name>
    <name type="synonym">Hemiscyllium punctatum</name>
    <dbReference type="NCBI Taxonomy" id="137246"/>
    <lineage>
        <taxon>Eukaryota</taxon>
        <taxon>Metazoa</taxon>
        <taxon>Chordata</taxon>
        <taxon>Craniata</taxon>
        <taxon>Vertebrata</taxon>
        <taxon>Chondrichthyes</taxon>
        <taxon>Elasmobranchii</taxon>
        <taxon>Galeomorphii</taxon>
        <taxon>Galeoidea</taxon>
        <taxon>Orectolobiformes</taxon>
        <taxon>Hemiscylliidae</taxon>
        <taxon>Chiloscyllium</taxon>
    </lineage>
</organism>
<dbReference type="PANTHER" id="PTHR13800:SF6">
    <property type="entry name" value="TRANSIENT RECEPTOR POTENTIAL CATION CHANNEL SUBFAMILY M MEMBER 4"/>
    <property type="match status" value="1"/>
</dbReference>
<evidence type="ECO:0000313" key="12">
    <source>
        <dbReference type="EMBL" id="GCC31326.1"/>
    </source>
</evidence>
<evidence type="ECO:0000256" key="8">
    <source>
        <dbReference type="SAM" id="Phobius"/>
    </source>
</evidence>
<dbReference type="InterPro" id="IPR041491">
    <property type="entry name" value="TRPM_SLOG"/>
</dbReference>
<evidence type="ECO:0000256" key="6">
    <source>
        <dbReference type="ARBA" id="ARBA00023136"/>
    </source>
</evidence>
<evidence type="ECO:0000313" key="13">
    <source>
        <dbReference type="Proteomes" id="UP000287033"/>
    </source>
</evidence>
<feature type="domain" description="TRPM-like" evidence="11">
    <location>
        <begin position="414"/>
        <end position="674"/>
    </location>
</feature>
<keyword evidence="6 8" id="KW-0472">Membrane</keyword>
<keyword evidence="4 8" id="KW-1133">Transmembrane helix</keyword>
<evidence type="ECO:0000256" key="5">
    <source>
        <dbReference type="ARBA" id="ARBA00023065"/>
    </source>
</evidence>
<name>A0A401SLS0_CHIPU</name>
<gene>
    <name evidence="12" type="ORF">chiPu_0009783</name>
</gene>
<dbReference type="InterPro" id="IPR057366">
    <property type="entry name" value="TRPM-like"/>
</dbReference>
<protein>
    <submittedName>
        <fullName evidence="12">Uncharacterized protein</fullName>
    </submittedName>
</protein>
<feature type="transmembrane region" description="Helical" evidence="8">
    <location>
        <begin position="771"/>
        <end position="797"/>
    </location>
</feature>
<dbReference type="STRING" id="137246.A0A401SLS0"/>
<dbReference type="GO" id="GO:0099604">
    <property type="term" value="F:ligand-gated calcium channel activity"/>
    <property type="evidence" value="ECO:0007669"/>
    <property type="project" value="TreeGrafter"/>
</dbReference>
<dbReference type="GO" id="GO:0005886">
    <property type="term" value="C:plasma membrane"/>
    <property type="evidence" value="ECO:0007669"/>
    <property type="project" value="TreeGrafter"/>
</dbReference>
<keyword evidence="5" id="KW-0406">Ion transport</keyword>
<reference evidence="12 13" key="1">
    <citation type="journal article" date="2018" name="Nat. Ecol. Evol.">
        <title>Shark genomes provide insights into elasmobranch evolution and the origin of vertebrates.</title>
        <authorList>
            <person name="Hara Y"/>
            <person name="Yamaguchi K"/>
            <person name="Onimaru K"/>
            <person name="Kadota M"/>
            <person name="Koyanagi M"/>
            <person name="Keeley SD"/>
            <person name="Tatsumi K"/>
            <person name="Tanaka K"/>
            <person name="Motone F"/>
            <person name="Kageyama Y"/>
            <person name="Nozu R"/>
            <person name="Adachi N"/>
            <person name="Nishimura O"/>
            <person name="Nakagawa R"/>
            <person name="Tanegashima C"/>
            <person name="Kiyatake I"/>
            <person name="Matsumoto R"/>
            <person name="Murakumo K"/>
            <person name="Nishida K"/>
            <person name="Terakita A"/>
            <person name="Kuratani S"/>
            <person name="Sato K"/>
            <person name="Hyodo S Kuraku.S."/>
        </authorList>
    </citation>
    <scope>NUCLEOTIDE SEQUENCE [LARGE SCALE GENOMIC DNA]</scope>
</reference>
<dbReference type="PANTHER" id="PTHR13800">
    <property type="entry name" value="TRANSIENT RECEPTOR POTENTIAL CATION CHANNEL, SUBFAMILY M, MEMBER 6"/>
    <property type="match status" value="1"/>
</dbReference>
<evidence type="ECO:0000259" key="11">
    <source>
        <dbReference type="Pfam" id="PF25508"/>
    </source>
</evidence>
<evidence type="ECO:0000259" key="9">
    <source>
        <dbReference type="Pfam" id="PF00520"/>
    </source>
</evidence>
<dbReference type="OrthoDB" id="310870at2759"/>
<dbReference type="OMA" id="WMTDALS"/>
<evidence type="ECO:0000256" key="2">
    <source>
        <dbReference type="ARBA" id="ARBA00022448"/>
    </source>
</evidence>
<dbReference type="Pfam" id="PF25508">
    <property type="entry name" value="TRPM2"/>
    <property type="match status" value="1"/>
</dbReference>
<feature type="transmembrane region" description="Helical" evidence="8">
    <location>
        <begin position="915"/>
        <end position="940"/>
    </location>
</feature>
<comment type="subcellular location">
    <subcellularLocation>
        <location evidence="1">Membrane</location>
        <topology evidence="1">Multi-pass membrane protein</topology>
    </subcellularLocation>
</comment>
<evidence type="ECO:0000256" key="7">
    <source>
        <dbReference type="ARBA" id="ARBA00023303"/>
    </source>
</evidence>
<evidence type="ECO:0000256" key="4">
    <source>
        <dbReference type="ARBA" id="ARBA00022989"/>
    </source>
</evidence>
<evidence type="ECO:0000259" key="10">
    <source>
        <dbReference type="Pfam" id="PF18139"/>
    </source>
</evidence>